<gene>
    <name evidence="1" type="ORF">CVM73_28185</name>
</gene>
<comment type="caution">
    <text evidence="1">The sequence shown here is derived from an EMBL/GenBank/DDBJ whole genome shotgun (WGS) entry which is preliminary data.</text>
</comment>
<dbReference type="AlphaFoldDB" id="A0A2M8R2K1"/>
<accession>A0A2M8R2K1</accession>
<dbReference type="Proteomes" id="UP000231194">
    <property type="component" value="Unassembled WGS sequence"/>
</dbReference>
<dbReference type="EMBL" id="PGVG01000029">
    <property type="protein sequence ID" value="PJG52047.1"/>
    <property type="molecule type" value="Genomic_DNA"/>
</dbReference>
<keyword evidence="2" id="KW-1185">Reference proteome</keyword>
<protein>
    <submittedName>
        <fullName evidence="1">Uncharacterized protein</fullName>
    </submittedName>
</protein>
<name>A0A2M8R2K1_9BRAD</name>
<reference evidence="1 2" key="1">
    <citation type="submission" date="2017-11" db="EMBL/GenBank/DDBJ databases">
        <title>Bradyrhizobium forestalis sp. nov., an efficient nitrogen-fixing bacterium isolated from nodules of forest legume species in the Amazon.</title>
        <authorList>
            <person name="Costa E.M."/>
            <person name="Guimaraes A."/>
            <person name="Carvalho T.S."/>
            <person name="Rodrigues T.L."/>
            <person name="Ribeiro P.R.A."/>
            <person name="Lebbe L."/>
            <person name="Willems A."/>
            <person name="Moreira F.M.S."/>
        </authorList>
    </citation>
    <scope>NUCLEOTIDE SEQUENCE [LARGE SCALE GENOMIC DNA]</scope>
    <source>
        <strain evidence="1 2">INPA54B</strain>
    </source>
</reference>
<organism evidence="1 2">
    <name type="scientific">Bradyrhizobium forestalis</name>
    <dbReference type="NCBI Taxonomy" id="1419263"/>
    <lineage>
        <taxon>Bacteria</taxon>
        <taxon>Pseudomonadati</taxon>
        <taxon>Pseudomonadota</taxon>
        <taxon>Alphaproteobacteria</taxon>
        <taxon>Hyphomicrobiales</taxon>
        <taxon>Nitrobacteraceae</taxon>
        <taxon>Bradyrhizobium</taxon>
    </lineage>
</organism>
<sequence length="174" mass="19015">MTGPILRSTIRASSYFGPDHTLVLMRDRSGPQYLLCTRSIRLVAPGQEARMAGNGLMSTAARCAPHGGAARQDAPHQIVYLIVENIVGWPGRAGRKIQVARTDIETVIAHLFAGRFQDPVRILALDPLGHWSKDLSRELAEEIQTRCDIDAMAVPEHIQDFVRSHSAAPVAVAC</sequence>
<proteinExistence type="predicted"/>
<evidence type="ECO:0000313" key="1">
    <source>
        <dbReference type="EMBL" id="PJG52047.1"/>
    </source>
</evidence>
<evidence type="ECO:0000313" key="2">
    <source>
        <dbReference type="Proteomes" id="UP000231194"/>
    </source>
</evidence>